<organism evidence="2 3">
    <name type="scientific">Corynespora cassiicola Philippines</name>
    <dbReference type="NCBI Taxonomy" id="1448308"/>
    <lineage>
        <taxon>Eukaryota</taxon>
        <taxon>Fungi</taxon>
        <taxon>Dikarya</taxon>
        <taxon>Ascomycota</taxon>
        <taxon>Pezizomycotina</taxon>
        <taxon>Dothideomycetes</taxon>
        <taxon>Pleosporomycetidae</taxon>
        <taxon>Pleosporales</taxon>
        <taxon>Corynesporascaceae</taxon>
        <taxon>Corynespora</taxon>
    </lineage>
</organism>
<name>A0A2T2NB73_CORCC</name>
<keyword evidence="3" id="KW-1185">Reference proteome</keyword>
<keyword evidence="1" id="KW-1133">Transmembrane helix</keyword>
<sequence>MARTYVGSAVVVRQKYYWPDVQLNLWTIVMLVTAGLVLGVNAQFMSIQSQFRYPSPWIMPYGVTVGALTIVFILIELILIAQRRLLPGIMMLLSFILLVLFITGVIGTAIQLFAGPNINNQCNTYVFNQNPTGPSLSTLAWLQQRNICQCWQAVFAFWIIGSVFLIWMMVMASQVNQNQYD</sequence>
<dbReference type="EMBL" id="KZ678141">
    <property type="protein sequence ID" value="PSN62639.1"/>
    <property type="molecule type" value="Genomic_DNA"/>
</dbReference>
<keyword evidence="1" id="KW-0472">Membrane</keyword>
<keyword evidence="1" id="KW-0812">Transmembrane</keyword>
<reference evidence="2 3" key="1">
    <citation type="journal article" date="2018" name="Front. Microbiol.">
        <title>Genome-Wide Analysis of Corynespora cassiicola Leaf Fall Disease Putative Effectors.</title>
        <authorList>
            <person name="Lopez D."/>
            <person name="Ribeiro S."/>
            <person name="Label P."/>
            <person name="Fumanal B."/>
            <person name="Venisse J.S."/>
            <person name="Kohler A."/>
            <person name="de Oliveira R.R."/>
            <person name="Labutti K."/>
            <person name="Lipzen A."/>
            <person name="Lail K."/>
            <person name="Bauer D."/>
            <person name="Ohm R.A."/>
            <person name="Barry K.W."/>
            <person name="Spatafora J."/>
            <person name="Grigoriev I.V."/>
            <person name="Martin F.M."/>
            <person name="Pujade-Renaud V."/>
        </authorList>
    </citation>
    <scope>NUCLEOTIDE SEQUENCE [LARGE SCALE GENOMIC DNA]</scope>
    <source>
        <strain evidence="2 3">Philippines</strain>
    </source>
</reference>
<feature type="transmembrane region" description="Helical" evidence="1">
    <location>
        <begin position="57"/>
        <end position="80"/>
    </location>
</feature>
<feature type="transmembrane region" description="Helical" evidence="1">
    <location>
        <begin position="151"/>
        <end position="170"/>
    </location>
</feature>
<gene>
    <name evidence="2" type="ORF">BS50DRAFT_501525</name>
</gene>
<proteinExistence type="predicted"/>
<feature type="transmembrane region" description="Helical" evidence="1">
    <location>
        <begin position="23"/>
        <end position="45"/>
    </location>
</feature>
<protein>
    <recommendedName>
        <fullName evidence="4">MARVEL domain-containing protein</fullName>
    </recommendedName>
</protein>
<evidence type="ECO:0000256" key="1">
    <source>
        <dbReference type="SAM" id="Phobius"/>
    </source>
</evidence>
<evidence type="ECO:0008006" key="4">
    <source>
        <dbReference type="Google" id="ProtNLM"/>
    </source>
</evidence>
<evidence type="ECO:0000313" key="3">
    <source>
        <dbReference type="Proteomes" id="UP000240883"/>
    </source>
</evidence>
<evidence type="ECO:0000313" key="2">
    <source>
        <dbReference type="EMBL" id="PSN62639.1"/>
    </source>
</evidence>
<feature type="transmembrane region" description="Helical" evidence="1">
    <location>
        <begin position="92"/>
        <end position="114"/>
    </location>
</feature>
<dbReference type="STRING" id="1448308.A0A2T2NB73"/>
<accession>A0A2T2NB73</accession>
<dbReference type="Proteomes" id="UP000240883">
    <property type="component" value="Unassembled WGS sequence"/>
</dbReference>
<dbReference type="AlphaFoldDB" id="A0A2T2NB73"/>
<dbReference type="OrthoDB" id="3930290at2759"/>